<dbReference type="InterPro" id="IPR016155">
    <property type="entry name" value="Mopterin_synth/thiamin_S_b"/>
</dbReference>
<dbReference type="SUPFAM" id="SSF54285">
    <property type="entry name" value="MoaD/ThiS"/>
    <property type="match status" value="1"/>
</dbReference>
<dbReference type="PANTHER" id="PTHR34472">
    <property type="entry name" value="SULFUR CARRIER PROTEIN THIS"/>
    <property type="match status" value="1"/>
</dbReference>
<sequence>MKIIVNGDERACDEGATIGSFLEGRNLPSKMVVVEYNGEILRRELYGETSLSEGDVLEIVQMMAGG</sequence>
<keyword evidence="2" id="KW-1185">Reference proteome</keyword>
<accession>A0A402D3M7</accession>
<organism evidence="1 2">
    <name type="scientific">Capsulimonas corticalis</name>
    <dbReference type="NCBI Taxonomy" id="2219043"/>
    <lineage>
        <taxon>Bacteria</taxon>
        <taxon>Bacillati</taxon>
        <taxon>Armatimonadota</taxon>
        <taxon>Armatimonadia</taxon>
        <taxon>Capsulimonadales</taxon>
        <taxon>Capsulimonadaceae</taxon>
        <taxon>Capsulimonas</taxon>
    </lineage>
</organism>
<protein>
    <submittedName>
        <fullName evidence="1">Sulfur carrier protein ThiS</fullName>
    </submittedName>
</protein>
<dbReference type="RefSeq" id="WP_165864553.1">
    <property type="nucleotide sequence ID" value="NZ_AP025739.1"/>
</dbReference>
<dbReference type="Pfam" id="PF02597">
    <property type="entry name" value="ThiS"/>
    <property type="match status" value="1"/>
</dbReference>
<dbReference type="AlphaFoldDB" id="A0A402D3M7"/>
<evidence type="ECO:0000313" key="2">
    <source>
        <dbReference type="Proteomes" id="UP000287394"/>
    </source>
</evidence>
<name>A0A402D3M7_9BACT</name>
<dbReference type="InterPro" id="IPR003749">
    <property type="entry name" value="ThiS/MoaD-like"/>
</dbReference>
<dbReference type="KEGG" id="ccot:CCAX7_39240"/>
<evidence type="ECO:0000313" key="1">
    <source>
        <dbReference type="EMBL" id="BDI31873.1"/>
    </source>
</evidence>
<dbReference type="CDD" id="cd00565">
    <property type="entry name" value="Ubl_ThiS"/>
    <property type="match status" value="1"/>
</dbReference>
<dbReference type="NCBIfam" id="TIGR01683">
    <property type="entry name" value="thiS"/>
    <property type="match status" value="1"/>
</dbReference>
<dbReference type="InterPro" id="IPR010035">
    <property type="entry name" value="Thi_S"/>
</dbReference>
<reference evidence="1 2" key="1">
    <citation type="journal article" date="2019" name="Int. J. Syst. Evol. Microbiol.">
        <title>Capsulimonas corticalis gen. nov., sp. nov., an aerobic capsulated bacterium, of a novel bacterial order, Capsulimonadales ord. nov., of the class Armatimonadia of the phylum Armatimonadetes.</title>
        <authorList>
            <person name="Li J."/>
            <person name="Kudo C."/>
            <person name="Tonouchi A."/>
        </authorList>
    </citation>
    <scope>NUCLEOTIDE SEQUENCE [LARGE SCALE GENOMIC DNA]</scope>
    <source>
        <strain evidence="1 2">AX-7</strain>
    </source>
</reference>
<dbReference type="EMBL" id="AP025739">
    <property type="protein sequence ID" value="BDI31873.1"/>
    <property type="molecule type" value="Genomic_DNA"/>
</dbReference>
<dbReference type="PANTHER" id="PTHR34472:SF1">
    <property type="entry name" value="SULFUR CARRIER PROTEIN THIS"/>
    <property type="match status" value="1"/>
</dbReference>
<dbReference type="Gene3D" id="3.10.20.30">
    <property type="match status" value="1"/>
</dbReference>
<dbReference type="InterPro" id="IPR012675">
    <property type="entry name" value="Beta-grasp_dom_sf"/>
</dbReference>
<gene>
    <name evidence="1" type="ORF">CCAX7_39240</name>
</gene>
<dbReference type="Proteomes" id="UP000287394">
    <property type="component" value="Chromosome"/>
</dbReference>
<proteinExistence type="predicted"/>
<dbReference type="FunCoup" id="A0A402D3M7">
    <property type="interactions" value="13"/>
</dbReference>